<feature type="transmembrane region" description="Helical" evidence="1">
    <location>
        <begin position="71"/>
        <end position="92"/>
    </location>
</feature>
<evidence type="ECO:0000313" key="3">
    <source>
        <dbReference type="Proteomes" id="UP000032534"/>
    </source>
</evidence>
<dbReference type="AlphaFoldDB" id="A0A0D7X8F4"/>
<sequence length="125" mass="14502">MKKISLFQFIIVVFMIFGGYVPLMDYLNHKSFVLFNFSLHSSFHLVLFLLAVIALFAGILYFFFNTPYSKVILAIVVFINGLYTTTGIFVFLTLNFDLSNIPLFFLALLFSIFELIVGRQLFREK</sequence>
<evidence type="ECO:0000313" key="2">
    <source>
        <dbReference type="EMBL" id="KJD46342.1"/>
    </source>
</evidence>
<feature type="transmembrane region" description="Helical" evidence="1">
    <location>
        <begin position="43"/>
        <end position="64"/>
    </location>
</feature>
<proteinExistence type="predicted"/>
<evidence type="ECO:0000256" key="1">
    <source>
        <dbReference type="SAM" id="Phobius"/>
    </source>
</evidence>
<evidence type="ECO:0008006" key="4">
    <source>
        <dbReference type="Google" id="ProtNLM"/>
    </source>
</evidence>
<gene>
    <name evidence="2" type="ORF">QD47_07205</name>
</gene>
<dbReference type="PATRIC" id="fig|159743.3.peg.1579"/>
<dbReference type="Proteomes" id="UP000032534">
    <property type="component" value="Unassembled WGS sequence"/>
</dbReference>
<feature type="transmembrane region" description="Helical" evidence="1">
    <location>
        <begin position="7"/>
        <end position="23"/>
    </location>
</feature>
<organism evidence="2 3">
    <name type="scientific">Paenibacillus terrae</name>
    <dbReference type="NCBI Taxonomy" id="159743"/>
    <lineage>
        <taxon>Bacteria</taxon>
        <taxon>Bacillati</taxon>
        <taxon>Bacillota</taxon>
        <taxon>Bacilli</taxon>
        <taxon>Bacillales</taxon>
        <taxon>Paenibacillaceae</taxon>
        <taxon>Paenibacillus</taxon>
    </lineage>
</organism>
<keyword evidence="3" id="KW-1185">Reference proteome</keyword>
<comment type="caution">
    <text evidence="2">The sequence shown here is derived from an EMBL/GenBank/DDBJ whole genome shotgun (WGS) entry which is preliminary data.</text>
</comment>
<protein>
    <recommendedName>
        <fullName evidence="4">DUF4383 domain-containing protein</fullName>
    </recommendedName>
</protein>
<accession>A0A0D7X8F4</accession>
<keyword evidence="1" id="KW-1133">Transmembrane helix</keyword>
<name>A0A0D7X8F4_9BACL</name>
<keyword evidence="1" id="KW-0812">Transmembrane</keyword>
<keyword evidence="1" id="KW-0472">Membrane</keyword>
<feature type="transmembrane region" description="Helical" evidence="1">
    <location>
        <begin position="98"/>
        <end position="117"/>
    </location>
</feature>
<dbReference type="EMBL" id="JTHP01000009">
    <property type="protein sequence ID" value="KJD46342.1"/>
    <property type="molecule type" value="Genomic_DNA"/>
</dbReference>
<reference evidence="2 3" key="1">
    <citation type="submission" date="2014-11" db="EMBL/GenBank/DDBJ databases">
        <title>Draft Genome Sequences of Paenibacillus polymyxa NRRL B-30509 and Paenibacillus terrae NRRL B-30644, Strains from a Poultry Environment that Produce Tridecaptin A and Paenicidins.</title>
        <authorList>
            <person name="van Belkum M.J."/>
            <person name="Lohans C.T."/>
            <person name="Vederas J.C."/>
        </authorList>
    </citation>
    <scope>NUCLEOTIDE SEQUENCE [LARGE SCALE GENOMIC DNA]</scope>
    <source>
        <strain evidence="2 3">NRRL B-30644</strain>
    </source>
</reference>